<gene>
    <name evidence="1" type="ORF">EHQ90_20250</name>
</gene>
<dbReference type="RefSeq" id="WP_135686407.1">
    <property type="nucleotide sequence ID" value="NZ_RQEQ01000059.1"/>
</dbReference>
<accession>A0ABY2MW95</accession>
<protein>
    <submittedName>
        <fullName evidence="1">Uncharacterized protein</fullName>
    </submittedName>
</protein>
<comment type="caution">
    <text evidence="1">The sequence shown here is derived from an EMBL/GenBank/DDBJ whole genome shotgun (WGS) entry which is preliminary data.</text>
</comment>
<name>A0ABY2MW95_9LEPT</name>
<reference evidence="2" key="1">
    <citation type="journal article" date="2019" name="PLoS Negl. Trop. Dis.">
        <title>Revisiting the worldwide diversity of Leptospira species in the environment.</title>
        <authorList>
            <person name="Vincent A.T."/>
            <person name="Schiettekatte O."/>
            <person name="Bourhy P."/>
            <person name="Veyrier F.J."/>
            <person name="Picardeau M."/>
        </authorList>
    </citation>
    <scope>NUCLEOTIDE SEQUENCE [LARGE SCALE GENOMIC DNA]</scope>
    <source>
        <strain evidence="2">201702407</strain>
    </source>
</reference>
<evidence type="ECO:0000313" key="2">
    <source>
        <dbReference type="Proteomes" id="UP000297422"/>
    </source>
</evidence>
<proteinExistence type="predicted"/>
<sequence>MLNPTPIIPWEENNFQFRQEHTPYDSRARPVLLARTPILLVKKEGFEQRSNTVVFKSKFTVPF</sequence>
<organism evidence="1 2">
    <name type="scientific">Leptospira stimsonii</name>
    <dbReference type="NCBI Taxonomy" id="2202203"/>
    <lineage>
        <taxon>Bacteria</taxon>
        <taxon>Pseudomonadati</taxon>
        <taxon>Spirochaetota</taxon>
        <taxon>Spirochaetia</taxon>
        <taxon>Leptospirales</taxon>
        <taxon>Leptospiraceae</taxon>
        <taxon>Leptospira</taxon>
    </lineage>
</organism>
<dbReference type="EMBL" id="RQGT01000122">
    <property type="protein sequence ID" value="TGM10032.1"/>
    <property type="molecule type" value="Genomic_DNA"/>
</dbReference>
<keyword evidence="2" id="KW-1185">Reference proteome</keyword>
<dbReference type="Proteomes" id="UP000297422">
    <property type="component" value="Unassembled WGS sequence"/>
</dbReference>
<evidence type="ECO:0000313" key="1">
    <source>
        <dbReference type="EMBL" id="TGM10032.1"/>
    </source>
</evidence>